<evidence type="ECO:0000313" key="3">
    <source>
        <dbReference type="Proteomes" id="UP000184233"/>
    </source>
</evidence>
<comment type="caution">
    <text evidence="2">The sequence shown here is derived from an EMBL/GenBank/DDBJ whole genome shotgun (WGS) entry which is preliminary data.</text>
</comment>
<proteinExistence type="predicted"/>
<dbReference type="Proteomes" id="UP000184233">
    <property type="component" value="Unassembled WGS sequence"/>
</dbReference>
<dbReference type="CDD" id="cd00093">
    <property type="entry name" value="HTH_XRE"/>
    <property type="match status" value="1"/>
</dbReference>
<reference evidence="2 3" key="1">
    <citation type="submission" date="2016-09" db="EMBL/GenBank/DDBJ databases">
        <title>Genome-resolved meta-omics ties microbial dynamics to process performance in biotechnology for thiocyanate degradation.</title>
        <authorList>
            <person name="Kantor R.S."/>
            <person name="Huddy R.J."/>
            <person name="Iyer R."/>
            <person name="Thomas B.C."/>
            <person name="Brown C.T."/>
            <person name="Anantharaman K."/>
            <person name="Tringe S."/>
            <person name="Hettich R.L."/>
            <person name="Harrison S.T."/>
            <person name="Banfield J.F."/>
        </authorList>
    </citation>
    <scope>NUCLEOTIDE SEQUENCE [LARGE SCALE GENOMIC DNA]</scope>
    <source>
        <strain evidence="2">59-99</strain>
    </source>
</reference>
<dbReference type="AlphaFoldDB" id="A0A1M3KZ49"/>
<feature type="region of interest" description="Disordered" evidence="1">
    <location>
        <begin position="99"/>
        <end position="183"/>
    </location>
</feature>
<accession>A0A1M3KZ49</accession>
<dbReference type="GO" id="GO:0003677">
    <property type="term" value="F:DNA binding"/>
    <property type="evidence" value="ECO:0007669"/>
    <property type="project" value="InterPro"/>
</dbReference>
<dbReference type="Gene3D" id="1.10.260.40">
    <property type="entry name" value="lambda repressor-like DNA-binding domains"/>
    <property type="match status" value="1"/>
</dbReference>
<name>A0A1M3KZ49_9BACT</name>
<gene>
    <name evidence="2" type="ORF">BGO89_07315</name>
</gene>
<dbReference type="InterPro" id="IPR001387">
    <property type="entry name" value="Cro/C1-type_HTH"/>
</dbReference>
<dbReference type="InterPro" id="IPR010982">
    <property type="entry name" value="Lambda_DNA-bd_dom_sf"/>
</dbReference>
<protein>
    <submittedName>
        <fullName evidence="2">Uncharacterized protein</fullName>
    </submittedName>
</protein>
<dbReference type="SUPFAM" id="SSF47413">
    <property type="entry name" value="lambda repressor-like DNA-binding domains"/>
    <property type="match status" value="1"/>
</dbReference>
<organism evidence="2 3">
    <name type="scientific">Candidatus Kapaibacterium thiocyanatum</name>
    <dbReference type="NCBI Taxonomy" id="1895771"/>
    <lineage>
        <taxon>Bacteria</taxon>
        <taxon>Pseudomonadati</taxon>
        <taxon>Candidatus Kapaibacteriota</taxon>
        <taxon>Candidatus Kapaibacteriia</taxon>
        <taxon>Candidatus Kapaibacteriales</taxon>
        <taxon>Candidatus Kapaibacteriaceae</taxon>
        <taxon>Candidatus Kapaibacterium</taxon>
    </lineage>
</organism>
<sequence length="183" mass="20632">MTADELRETLRAAGYTQADYADQLGRSESFVSNLVRGRTPVQLRYIHSLREMMGSDVFDAAYRSARRCIMKGECDRAAARLSRRLSGGVRVRVLLGGQDGLADGDEEEEPKSRRPRSLHEIVTARSEGEWDEDDNLQDDDDRDDSDDDEDDGDPDDSYEYDEDGDDEDDDGDSDDADDDEYEA</sequence>
<dbReference type="EMBL" id="MKVH01000021">
    <property type="protein sequence ID" value="OJX57771.1"/>
    <property type="molecule type" value="Genomic_DNA"/>
</dbReference>
<feature type="compositionally biased region" description="Acidic residues" evidence="1">
    <location>
        <begin position="129"/>
        <end position="183"/>
    </location>
</feature>
<evidence type="ECO:0000256" key="1">
    <source>
        <dbReference type="SAM" id="MobiDB-lite"/>
    </source>
</evidence>
<evidence type="ECO:0000313" key="2">
    <source>
        <dbReference type="EMBL" id="OJX57771.1"/>
    </source>
</evidence>